<dbReference type="SUPFAM" id="SSF88659">
    <property type="entry name" value="Sigma3 and sigma4 domains of RNA polymerase sigma factors"/>
    <property type="match status" value="1"/>
</dbReference>
<reference evidence="7 9" key="2">
    <citation type="journal article" date="2004" name="Nat. Biotechnol.">
        <title>Complete genome sequence of the metabolically versatile photosynthetic bacterium Rhodopseudomonas palustris.</title>
        <authorList>
            <person name="Larimer F.W."/>
            <person name="Chain P."/>
            <person name="Hauser L."/>
            <person name="Lamerdin J."/>
            <person name="Malfatti S."/>
            <person name="Do L."/>
            <person name="Land M.L."/>
            <person name="Pelletier D.A."/>
            <person name="Beatty J.T."/>
            <person name="Lang A.S."/>
            <person name="Tabita F.R."/>
            <person name="Gibson J.L."/>
            <person name="Hanson T.E."/>
            <person name="Bobst C."/>
            <person name="Torres J.L."/>
            <person name="Peres C."/>
            <person name="Harrison F.H."/>
            <person name="Gibson J."/>
            <person name="Harwood C.S."/>
        </authorList>
    </citation>
    <scope>NUCLEOTIDE SEQUENCE [LARGE SCALE GENOMIC DNA]</scope>
    <source>
        <strain evidence="9">ATCC BAA-98 / CGA009</strain>
        <strain evidence="7">CGA009</strain>
    </source>
</reference>
<dbReference type="InterPro" id="IPR013249">
    <property type="entry name" value="RNA_pol_sigma70_r4_t2"/>
</dbReference>
<dbReference type="InterPro" id="IPR013324">
    <property type="entry name" value="RNA_pol_sigma_r3/r4-like"/>
</dbReference>
<keyword evidence="4" id="KW-0804">Transcription</keyword>
<dbReference type="AlphaFoldDB" id="Q6NA52"/>
<keyword evidence="3" id="KW-0731">Sigma factor</keyword>
<dbReference type="Pfam" id="PF04542">
    <property type="entry name" value="Sigma70_r2"/>
    <property type="match status" value="1"/>
</dbReference>
<evidence type="ECO:0000313" key="8">
    <source>
        <dbReference type="EMBL" id="WCL91468.1"/>
    </source>
</evidence>
<dbReference type="GO" id="GO:0006352">
    <property type="term" value="P:DNA-templated transcription initiation"/>
    <property type="evidence" value="ECO:0007669"/>
    <property type="project" value="InterPro"/>
</dbReference>
<dbReference type="EMBL" id="CP116810">
    <property type="protein sequence ID" value="WCL91468.1"/>
    <property type="molecule type" value="Genomic_DNA"/>
</dbReference>
<dbReference type="EMBL" id="BX572597">
    <property type="protein sequence ID" value="CAE26777.1"/>
    <property type="molecule type" value="Genomic_DNA"/>
</dbReference>
<dbReference type="Proteomes" id="UP000001426">
    <property type="component" value="Chromosome"/>
</dbReference>
<feature type="domain" description="RNA polymerase sigma factor 70 region 4 type 2" evidence="6">
    <location>
        <begin position="110"/>
        <end position="161"/>
    </location>
</feature>
<reference evidence="8" key="3">
    <citation type="submission" date="2022-12" db="EMBL/GenBank/DDBJ databases">
        <title>Complete genome sequence of Rhodopseudomonas palustris CGA0092 and corrections to the R. palustris CGA009 genome sequence.</title>
        <authorList>
            <person name="Mazny B.R."/>
            <person name="Sheff O.F."/>
            <person name="LaSarre B."/>
            <person name="McKinlay A."/>
            <person name="McKinlay J.B."/>
        </authorList>
    </citation>
    <scope>NUCLEOTIDE SEQUENCE</scope>
    <source>
        <strain evidence="8">CGA009</strain>
    </source>
</reference>
<dbReference type="Gene3D" id="1.10.1740.10">
    <property type="match status" value="1"/>
</dbReference>
<dbReference type="InterPro" id="IPR007627">
    <property type="entry name" value="RNA_pol_sigma70_r2"/>
</dbReference>
<dbReference type="GO" id="GO:0003677">
    <property type="term" value="F:DNA binding"/>
    <property type="evidence" value="ECO:0007669"/>
    <property type="project" value="InterPro"/>
</dbReference>
<dbReference type="InterPro" id="IPR013325">
    <property type="entry name" value="RNA_pol_sigma_r2"/>
</dbReference>
<sequence>MTDASKFRLRALFEANYQQFRARLRRRLGSDAMAVEVLHDTWLRLDRIGDASAVQKPEAYLFRMALNEASDRREADARKLSAAEVETLRHMSDQMLDPEQIAQARREVAQLAAVLDELPPRRKAIILLARVHEMKHTDIAARFGISPRMVEKELVAALEHCARRLERKVVRRFGPRPRKTS</sequence>
<dbReference type="InterPro" id="IPR039425">
    <property type="entry name" value="RNA_pol_sigma-70-like"/>
</dbReference>
<evidence type="ECO:0000256" key="3">
    <source>
        <dbReference type="ARBA" id="ARBA00023082"/>
    </source>
</evidence>
<evidence type="ECO:0000256" key="1">
    <source>
        <dbReference type="ARBA" id="ARBA00010641"/>
    </source>
</evidence>
<evidence type="ECO:0000313" key="7">
    <source>
        <dbReference type="EMBL" id="CAE26777.1"/>
    </source>
</evidence>
<dbReference type="PANTHER" id="PTHR43133">
    <property type="entry name" value="RNA POLYMERASE ECF-TYPE SIGMA FACTO"/>
    <property type="match status" value="1"/>
</dbReference>
<gene>
    <name evidence="7" type="ordered locus">RPA1334</name>
    <name evidence="8" type="ORF">TX73_006850</name>
</gene>
<accession>Q6NA52</accession>
<reference evidence="8" key="1">
    <citation type="submission" date="2003-07" db="EMBL/GenBank/DDBJ databases">
        <authorList>
            <consortium name="Rhodopseudomonas genome consortium"/>
            <person name="Larimer F."/>
            <person name="Harwood C."/>
        </authorList>
    </citation>
    <scope>NUCLEOTIDE SEQUENCE</scope>
    <source>
        <strain evidence="8">CGA009</strain>
    </source>
</reference>
<dbReference type="InterPro" id="IPR036388">
    <property type="entry name" value="WH-like_DNA-bd_sf"/>
</dbReference>
<feature type="domain" description="RNA polymerase sigma-70 region 2" evidence="5">
    <location>
        <begin position="12"/>
        <end position="76"/>
    </location>
</feature>
<comment type="similarity">
    <text evidence="1">Belongs to the sigma-70 factor family. ECF subfamily.</text>
</comment>
<keyword evidence="9" id="KW-1185">Reference proteome</keyword>
<name>Q6NA52_RHOPA</name>
<evidence type="ECO:0000313" key="9">
    <source>
        <dbReference type="Proteomes" id="UP000001426"/>
    </source>
</evidence>
<dbReference type="Gene3D" id="1.10.10.10">
    <property type="entry name" value="Winged helix-like DNA-binding domain superfamily/Winged helix DNA-binding domain"/>
    <property type="match status" value="1"/>
</dbReference>
<dbReference type="RefSeq" id="WP_011156897.1">
    <property type="nucleotide sequence ID" value="NZ_CP116810.1"/>
</dbReference>
<evidence type="ECO:0000259" key="6">
    <source>
        <dbReference type="Pfam" id="PF08281"/>
    </source>
</evidence>
<dbReference type="GO" id="GO:0016987">
    <property type="term" value="F:sigma factor activity"/>
    <property type="evidence" value="ECO:0007669"/>
    <property type="project" value="UniProtKB-KW"/>
</dbReference>
<dbReference type="PANTHER" id="PTHR43133:SF63">
    <property type="entry name" value="RNA POLYMERASE SIGMA FACTOR FECI-RELATED"/>
    <property type="match status" value="1"/>
</dbReference>
<dbReference type="SUPFAM" id="SSF88946">
    <property type="entry name" value="Sigma2 domain of RNA polymerase sigma factors"/>
    <property type="match status" value="1"/>
</dbReference>
<dbReference type="GeneID" id="66892359"/>
<keyword evidence="2" id="KW-0805">Transcription regulation</keyword>
<protein>
    <submittedName>
        <fullName evidence="7">RNA polymerase ECF-type sigma factor, possible FecI</fullName>
    </submittedName>
    <submittedName>
        <fullName evidence="8">RNA polymerase sigma factor</fullName>
    </submittedName>
</protein>
<proteinExistence type="inferred from homology"/>
<organism evidence="7">
    <name type="scientific">Rhodopseudomonas palustris (strain ATCC BAA-98 / CGA009)</name>
    <dbReference type="NCBI Taxonomy" id="258594"/>
    <lineage>
        <taxon>Bacteria</taxon>
        <taxon>Pseudomonadati</taxon>
        <taxon>Pseudomonadota</taxon>
        <taxon>Alphaproteobacteria</taxon>
        <taxon>Hyphomicrobiales</taxon>
        <taxon>Nitrobacteraceae</taxon>
        <taxon>Rhodopseudomonas</taxon>
    </lineage>
</organism>
<evidence type="ECO:0000256" key="2">
    <source>
        <dbReference type="ARBA" id="ARBA00023015"/>
    </source>
</evidence>
<dbReference type="PhylomeDB" id="Q6NA52"/>
<dbReference type="eggNOG" id="COG1595">
    <property type="taxonomic scope" value="Bacteria"/>
</dbReference>
<dbReference type="HOGENOM" id="CLU_047691_12_3_5"/>
<evidence type="ECO:0000256" key="4">
    <source>
        <dbReference type="ARBA" id="ARBA00023163"/>
    </source>
</evidence>
<dbReference type="InterPro" id="IPR014284">
    <property type="entry name" value="RNA_pol_sigma-70_dom"/>
</dbReference>
<dbReference type="Pfam" id="PF08281">
    <property type="entry name" value="Sigma70_r4_2"/>
    <property type="match status" value="1"/>
</dbReference>
<evidence type="ECO:0000259" key="5">
    <source>
        <dbReference type="Pfam" id="PF04542"/>
    </source>
</evidence>
<dbReference type="NCBIfam" id="TIGR02937">
    <property type="entry name" value="sigma70-ECF"/>
    <property type="match status" value="1"/>
</dbReference>
<dbReference type="KEGG" id="rpa:TX73_006850"/>
<dbReference type="STRING" id="258594.RPA1334"/>